<dbReference type="AlphaFoldDB" id="A0AAD1XNR0"/>
<evidence type="ECO:0000313" key="3">
    <source>
        <dbReference type="Proteomes" id="UP001295684"/>
    </source>
</evidence>
<accession>A0AAD1XNR0</accession>
<organism evidence="2 3">
    <name type="scientific">Euplotes crassus</name>
    <dbReference type="NCBI Taxonomy" id="5936"/>
    <lineage>
        <taxon>Eukaryota</taxon>
        <taxon>Sar</taxon>
        <taxon>Alveolata</taxon>
        <taxon>Ciliophora</taxon>
        <taxon>Intramacronucleata</taxon>
        <taxon>Spirotrichea</taxon>
        <taxon>Hypotrichia</taxon>
        <taxon>Euplotida</taxon>
        <taxon>Euplotidae</taxon>
        <taxon>Moneuplotes</taxon>
    </lineage>
</organism>
<comment type="caution">
    <text evidence="2">The sequence shown here is derived from an EMBL/GenBank/DDBJ whole genome shotgun (WGS) entry which is preliminary data.</text>
</comment>
<protein>
    <submittedName>
        <fullName evidence="2">Uncharacterized protein</fullName>
    </submittedName>
</protein>
<dbReference type="EMBL" id="CAMPGE010017440">
    <property type="protein sequence ID" value="CAI2375925.1"/>
    <property type="molecule type" value="Genomic_DNA"/>
</dbReference>
<keyword evidence="3" id="KW-1185">Reference proteome</keyword>
<feature type="region of interest" description="Disordered" evidence="1">
    <location>
        <begin position="234"/>
        <end position="255"/>
    </location>
</feature>
<feature type="region of interest" description="Disordered" evidence="1">
    <location>
        <begin position="1"/>
        <end position="20"/>
    </location>
</feature>
<dbReference type="Proteomes" id="UP001295684">
    <property type="component" value="Unassembled WGS sequence"/>
</dbReference>
<evidence type="ECO:0000313" key="2">
    <source>
        <dbReference type="EMBL" id="CAI2375925.1"/>
    </source>
</evidence>
<gene>
    <name evidence="2" type="ORF">ECRASSUSDP1_LOCUS17291</name>
</gene>
<proteinExistence type="predicted"/>
<name>A0AAD1XNR0_EUPCR</name>
<sequence>MSSYINDSSGIQHTDDYEDPQRGYEDILRDMTRQFSTKKMTLQQYNYLVVKFISSTSASCFNYIYENKLSNYYSCSLENKREVTDFNAEMEKSITDFSKDLAAVTSSIIEEECKKFVSQKLALDPSFRGADKENPTEYKSYLADKTSLDFEEKKTPISYGKSYIQTLSAKRVCNSAKRDLRSKLSQVRGDSTLYSNLKKGFKAYTRRNLSNRNKSWLNKSATKTCEKLTASQPRVSQKNMNSSRSRNRVNKIGSSKTSCSNLTDCALDPQNCSLQQESSVFSSQNQVPQDSALSPREWIKKMDRRMDKTIKLSRINLYNACYPP</sequence>
<feature type="compositionally biased region" description="Polar residues" evidence="1">
    <location>
        <begin position="1"/>
        <end position="12"/>
    </location>
</feature>
<reference evidence="2" key="1">
    <citation type="submission" date="2023-07" db="EMBL/GenBank/DDBJ databases">
        <authorList>
            <consortium name="AG Swart"/>
            <person name="Singh M."/>
            <person name="Singh A."/>
            <person name="Seah K."/>
            <person name="Emmerich C."/>
        </authorList>
    </citation>
    <scope>NUCLEOTIDE SEQUENCE</scope>
    <source>
        <strain evidence="2">DP1</strain>
    </source>
</reference>
<evidence type="ECO:0000256" key="1">
    <source>
        <dbReference type="SAM" id="MobiDB-lite"/>
    </source>
</evidence>